<organism evidence="1 2">
    <name type="scientific">Candidatus Andersenbacteria bacterium RIFCSPHIGHO2_12_FULL_45_11</name>
    <dbReference type="NCBI Taxonomy" id="1797281"/>
    <lineage>
        <taxon>Bacteria</taxon>
        <taxon>Candidatus Anderseniibacteriota</taxon>
    </lineage>
</organism>
<name>A0A1G1X628_9BACT</name>
<comment type="caution">
    <text evidence="1">The sequence shown here is derived from an EMBL/GenBank/DDBJ whole genome shotgun (WGS) entry which is preliminary data.</text>
</comment>
<proteinExistence type="predicted"/>
<sequence>MEEQKIQLYLWEGLNWDIDYDINGYGTPFALCSKQKCNCRLIKSKEPYSQGEYKYKCIKCDFKITLNKDIADKGTDFINILESLKYKDAEIINIDGDLIRVQREEKKDEDYWIDVKISKNKKDELQLMVLAGSKKGQDKVQLFLDPHNERLSFDQNNHHPKEIFAKVIAIFKNSKTEITTTRNSKGLLEL</sequence>
<dbReference type="Proteomes" id="UP000177528">
    <property type="component" value="Unassembled WGS sequence"/>
</dbReference>
<protein>
    <submittedName>
        <fullName evidence="1">Uncharacterized protein</fullName>
    </submittedName>
</protein>
<gene>
    <name evidence="1" type="ORF">A3D99_00990</name>
</gene>
<accession>A0A1G1X628</accession>
<evidence type="ECO:0000313" key="2">
    <source>
        <dbReference type="Proteomes" id="UP000177528"/>
    </source>
</evidence>
<dbReference type="EMBL" id="MHHR01000002">
    <property type="protein sequence ID" value="OGY35231.1"/>
    <property type="molecule type" value="Genomic_DNA"/>
</dbReference>
<reference evidence="1 2" key="1">
    <citation type="journal article" date="2016" name="Nat. Commun.">
        <title>Thousands of microbial genomes shed light on interconnected biogeochemical processes in an aquifer system.</title>
        <authorList>
            <person name="Anantharaman K."/>
            <person name="Brown C.T."/>
            <person name="Hug L.A."/>
            <person name="Sharon I."/>
            <person name="Castelle C.J."/>
            <person name="Probst A.J."/>
            <person name="Thomas B.C."/>
            <person name="Singh A."/>
            <person name="Wilkins M.J."/>
            <person name="Karaoz U."/>
            <person name="Brodie E.L."/>
            <person name="Williams K.H."/>
            <person name="Hubbard S.S."/>
            <person name="Banfield J.F."/>
        </authorList>
    </citation>
    <scope>NUCLEOTIDE SEQUENCE [LARGE SCALE GENOMIC DNA]</scope>
</reference>
<dbReference type="AlphaFoldDB" id="A0A1G1X628"/>
<evidence type="ECO:0000313" key="1">
    <source>
        <dbReference type="EMBL" id="OGY35231.1"/>
    </source>
</evidence>